<dbReference type="SUPFAM" id="SSF56784">
    <property type="entry name" value="HAD-like"/>
    <property type="match status" value="1"/>
</dbReference>
<reference evidence="5 6" key="1">
    <citation type="submission" date="2010-05" db="EMBL/GenBank/DDBJ databases">
        <title>The Genome Sequence of Thecamonas trahens ATCC 50062.</title>
        <authorList>
            <consortium name="The Broad Institute Genome Sequencing Platform"/>
            <person name="Russ C."/>
            <person name="Cuomo C."/>
            <person name="Shea T."/>
            <person name="Young S.K."/>
            <person name="Zeng Q."/>
            <person name="Koehrsen M."/>
            <person name="Haas B."/>
            <person name="Borodovsky M."/>
            <person name="Guigo R."/>
            <person name="Alvarado L."/>
            <person name="Berlin A."/>
            <person name="Bochicchio J."/>
            <person name="Borenstein D."/>
            <person name="Chapman S."/>
            <person name="Chen Z."/>
            <person name="Freedman E."/>
            <person name="Gellesch M."/>
            <person name="Goldberg J."/>
            <person name="Griggs A."/>
            <person name="Gujja S."/>
            <person name="Heilman E."/>
            <person name="Heiman D."/>
            <person name="Hepburn T."/>
            <person name="Howarth C."/>
            <person name="Jen D."/>
            <person name="Larson L."/>
            <person name="Mehta T."/>
            <person name="Park D."/>
            <person name="Pearson M."/>
            <person name="Roberts A."/>
            <person name="Saif S."/>
            <person name="Shenoy N."/>
            <person name="Sisk P."/>
            <person name="Stolte C."/>
            <person name="Sykes S."/>
            <person name="Thomson T."/>
            <person name="Walk T."/>
            <person name="White J."/>
            <person name="Yandava C."/>
            <person name="Burger G."/>
            <person name="Gray M.W."/>
            <person name="Holland P.W.H."/>
            <person name="King N."/>
            <person name="Lang F.B.F."/>
            <person name="Roger A.J."/>
            <person name="Ruiz-Trillo I."/>
            <person name="Lander E."/>
            <person name="Nusbaum C."/>
        </authorList>
    </citation>
    <scope>NUCLEOTIDE SEQUENCE [LARGE SCALE GENOMIC DNA]</scope>
    <source>
        <strain evidence="5 6">ATCC 50062</strain>
    </source>
</reference>
<protein>
    <recommendedName>
        <fullName evidence="7">5'-nucleotidase domain-containing protein 1</fullName>
    </recommendedName>
</protein>
<dbReference type="GO" id="GO:0046872">
    <property type="term" value="F:metal ion binding"/>
    <property type="evidence" value="ECO:0007669"/>
    <property type="project" value="UniProtKB-KW"/>
</dbReference>
<dbReference type="OrthoDB" id="6503940at2759"/>
<evidence type="ECO:0000256" key="2">
    <source>
        <dbReference type="ARBA" id="ARBA00022723"/>
    </source>
</evidence>
<keyword evidence="2" id="KW-0479">Metal-binding</keyword>
<name>A0A0L0DDU9_THETB</name>
<evidence type="ECO:0000313" key="6">
    <source>
        <dbReference type="Proteomes" id="UP000054408"/>
    </source>
</evidence>
<sequence>MDRRPPNLYRTLEVHPQAKEGRKPFALGDVAWLGFDLDHTLVRYKMDVFMPLCASAILQHLVTALDYPQKLVEADFDFSFAKKGLIIDKELGNVVKLDCQGRVLQGAHGSRWLSASELAAAYGADPLPGFEGRSSERYWPLNTFFDIPVAPVFAAMVDLETGKSYTQLTLDIYDSVSHNYLSFDGGYYFGAFKETPEKYVHKRDEIKAWLASLKASGSHKLFVATNSMPAYSKLLLDFAFGPGEWEPLFDLVLFKCCKPAFFTEAAPFQAVTFSPRSDAPPPADGSYVPVDVAFRDLAPGETIQIGGMYHYGNAADLHAALDVEPADIAYFGDHIPYDCGAAKIHAGWRTVGVVEEVDYDRSPHSDPQAYNSWSCFFTYDPVAEINTAVLPDPASSETYYKKWMDEACDAVVPDLNHLIGVELDTVLNTSSFFVNPAVPPLPPPGVTHLHLDGDVAETSEQ</sequence>
<dbReference type="EMBL" id="GL349461">
    <property type="protein sequence ID" value="KNC50395.1"/>
    <property type="molecule type" value="Genomic_DNA"/>
</dbReference>
<evidence type="ECO:0008006" key="7">
    <source>
        <dbReference type="Google" id="ProtNLM"/>
    </source>
</evidence>
<keyword evidence="3" id="KW-0378">Hydrolase</keyword>
<evidence type="ECO:0000313" key="5">
    <source>
        <dbReference type="EMBL" id="KNC50395.1"/>
    </source>
</evidence>
<dbReference type="OMA" id="ICSNPYG"/>
<dbReference type="GeneID" id="25565953"/>
<proteinExistence type="inferred from homology"/>
<organism evidence="5 6">
    <name type="scientific">Thecamonas trahens ATCC 50062</name>
    <dbReference type="NCBI Taxonomy" id="461836"/>
    <lineage>
        <taxon>Eukaryota</taxon>
        <taxon>Apusozoa</taxon>
        <taxon>Apusomonadida</taxon>
        <taxon>Apusomonadidae</taxon>
        <taxon>Thecamonas</taxon>
    </lineage>
</organism>
<dbReference type="RefSeq" id="XP_013756937.1">
    <property type="nucleotide sequence ID" value="XM_013901483.1"/>
</dbReference>
<dbReference type="PANTHER" id="PTHR12103">
    <property type="entry name" value="5'-NUCLEOTIDASE DOMAIN-CONTAINING"/>
    <property type="match status" value="1"/>
</dbReference>
<keyword evidence="4" id="KW-0460">Magnesium</keyword>
<evidence type="ECO:0000256" key="3">
    <source>
        <dbReference type="ARBA" id="ARBA00022801"/>
    </source>
</evidence>
<accession>A0A0L0DDU9</accession>
<dbReference type="Gene3D" id="3.40.50.1000">
    <property type="entry name" value="HAD superfamily/HAD-like"/>
    <property type="match status" value="1"/>
</dbReference>
<dbReference type="STRING" id="461836.A0A0L0DDU9"/>
<keyword evidence="6" id="KW-1185">Reference proteome</keyword>
<dbReference type="Proteomes" id="UP000054408">
    <property type="component" value="Unassembled WGS sequence"/>
</dbReference>
<evidence type="ECO:0000256" key="4">
    <source>
        <dbReference type="ARBA" id="ARBA00022842"/>
    </source>
</evidence>
<dbReference type="GO" id="GO:0008253">
    <property type="term" value="F:5'-nucleotidase activity"/>
    <property type="evidence" value="ECO:0007669"/>
    <property type="project" value="TreeGrafter"/>
</dbReference>
<evidence type="ECO:0000256" key="1">
    <source>
        <dbReference type="ARBA" id="ARBA00009589"/>
    </source>
</evidence>
<dbReference type="eggNOG" id="KOG2469">
    <property type="taxonomic scope" value="Eukaryota"/>
</dbReference>
<dbReference type="PANTHER" id="PTHR12103:SF38">
    <property type="entry name" value="5'-NUCLEOTIDASE DOMAIN-CONTAINING PROTEIN 1"/>
    <property type="match status" value="1"/>
</dbReference>
<comment type="similarity">
    <text evidence="1">Belongs to the 5'(3')-deoxyribonucleotidase family.</text>
</comment>
<dbReference type="AlphaFoldDB" id="A0A0L0DDU9"/>
<dbReference type="InterPro" id="IPR008380">
    <property type="entry name" value="HAD-SF_hydro_IG_5-nucl"/>
</dbReference>
<dbReference type="InterPro" id="IPR036412">
    <property type="entry name" value="HAD-like_sf"/>
</dbReference>
<dbReference type="Pfam" id="PF05761">
    <property type="entry name" value="5_nucleotid"/>
    <property type="match status" value="1"/>
</dbReference>
<dbReference type="InterPro" id="IPR023214">
    <property type="entry name" value="HAD_sf"/>
</dbReference>
<gene>
    <name evidence="5" type="ORF">AMSG_06886</name>
</gene>